<dbReference type="PANTHER" id="PTHR43432:SF3">
    <property type="entry name" value="SLR0285 PROTEIN"/>
    <property type="match status" value="1"/>
</dbReference>
<keyword evidence="3" id="KW-0411">Iron-sulfur</keyword>
<dbReference type="Gene3D" id="3.80.30.30">
    <property type="match status" value="1"/>
</dbReference>
<dbReference type="AlphaFoldDB" id="N1UZY1"/>
<sequence>MRWDGQKLATEDASALPGLRRMAGLLRSTRTPEFSGVTFHEIACKSALSRVPAQSHMPFEWTINPTRGCLHQCTYCFARKTHEYLDLDSGRDFDTQIIVKTNIVDVLRRELAKPSWKHEPVALGTNSDPYMRAEGRYQLMPGIIRALSDSGTPFSILTKGPLLKRDLPLLAEASRRVDIGIGVSLAFAHAHLQQQVEPGTPTPQARLDLIKAVSDAGFACGVMAMPILPWLTDGDEHLDLLFSRLAAAGASGVTAGALHLRPGAREWFLQWLAREYPQLVARYQGLYNGGTYASKDYRHWLAGRVRYFQSRHGLTGRAAQLRVLKAPSTRSADSLNADSSTLPALSLAEPTLF</sequence>
<keyword evidence="1" id="KW-0479">Metal-binding</keyword>
<dbReference type="Pfam" id="PF04055">
    <property type="entry name" value="Radical_SAM"/>
    <property type="match status" value="1"/>
</dbReference>
<reference evidence="5 6" key="1">
    <citation type="journal article" date="2013" name="Genome Announc.">
        <title>Draft Genome Sequence of Arthrobacter crystallopoietes Strain BAB-32, Revealing Genes for Bioremediation.</title>
        <authorList>
            <person name="Joshi M.N."/>
            <person name="Pandit A.S."/>
            <person name="Sharma A."/>
            <person name="Pandya R.V."/>
            <person name="Desai S.M."/>
            <person name="Saxena A.K."/>
            <person name="Bagatharia S.B."/>
        </authorList>
    </citation>
    <scope>NUCLEOTIDE SEQUENCE [LARGE SCALE GENOMIC DNA]</scope>
    <source>
        <strain evidence="5 6">BAB-32</strain>
    </source>
</reference>
<accession>N1UZY1</accession>
<dbReference type="GO" id="GO:0051536">
    <property type="term" value="F:iron-sulfur cluster binding"/>
    <property type="evidence" value="ECO:0007669"/>
    <property type="project" value="UniProtKB-KW"/>
</dbReference>
<dbReference type="OrthoDB" id="9785699at2"/>
<dbReference type="GO" id="GO:0016829">
    <property type="term" value="F:lyase activity"/>
    <property type="evidence" value="ECO:0007669"/>
    <property type="project" value="UniProtKB-KW"/>
</dbReference>
<evidence type="ECO:0000259" key="4">
    <source>
        <dbReference type="PROSITE" id="PS51918"/>
    </source>
</evidence>
<dbReference type="RefSeq" id="WP_005266566.1">
    <property type="nucleotide sequence ID" value="NZ_ANPE02000057.1"/>
</dbReference>
<dbReference type="InterPro" id="IPR007197">
    <property type="entry name" value="rSAM"/>
</dbReference>
<dbReference type="InterPro" id="IPR058240">
    <property type="entry name" value="rSAM_sf"/>
</dbReference>
<keyword evidence="2" id="KW-0408">Iron</keyword>
<gene>
    <name evidence="5" type="ORF">D477_001544</name>
</gene>
<keyword evidence="6" id="KW-1185">Reference proteome</keyword>
<dbReference type="SUPFAM" id="SSF102114">
    <property type="entry name" value="Radical SAM enzymes"/>
    <property type="match status" value="1"/>
</dbReference>
<evidence type="ECO:0000313" key="5">
    <source>
        <dbReference type="EMBL" id="EMY35961.1"/>
    </source>
</evidence>
<name>N1UZY1_9MICC</name>
<organism evidence="5 6">
    <name type="scientific">Arthrobacter crystallopoietes BAB-32</name>
    <dbReference type="NCBI Taxonomy" id="1246476"/>
    <lineage>
        <taxon>Bacteria</taxon>
        <taxon>Bacillati</taxon>
        <taxon>Actinomycetota</taxon>
        <taxon>Actinomycetes</taxon>
        <taxon>Micrococcales</taxon>
        <taxon>Micrococcaceae</taxon>
        <taxon>Crystallibacter</taxon>
    </lineage>
</organism>
<dbReference type="SFLD" id="SFLDG01084">
    <property type="entry name" value="Uncharacterised_Radical_SAM_Su"/>
    <property type="match status" value="1"/>
</dbReference>
<dbReference type="PROSITE" id="PS51918">
    <property type="entry name" value="RADICAL_SAM"/>
    <property type="match status" value="1"/>
</dbReference>
<dbReference type="Proteomes" id="UP000010729">
    <property type="component" value="Unassembled WGS sequence"/>
</dbReference>
<dbReference type="EMBL" id="ANPE02000057">
    <property type="protein sequence ID" value="EMY35961.1"/>
    <property type="molecule type" value="Genomic_DNA"/>
</dbReference>
<evidence type="ECO:0000256" key="1">
    <source>
        <dbReference type="ARBA" id="ARBA00022723"/>
    </source>
</evidence>
<keyword evidence="5" id="KW-0456">Lyase</keyword>
<comment type="caution">
    <text evidence="5">The sequence shown here is derived from an EMBL/GenBank/DDBJ whole genome shotgun (WGS) entry which is preliminary data.</text>
</comment>
<dbReference type="NCBIfam" id="NF038135">
    <property type="entry name" value="rSAM_Rv2578c"/>
    <property type="match status" value="1"/>
</dbReference>
<dbReference type="SFLD" id="SFLDS00029">
    <property type="entry name" value="Radical_SAM"/>
    <property type="match status" value="1"/>
</dbReference>
<evidence type="ECO:0000256" key="2">
    <source>
        <dbReference type="ARBA" id="ARBA00023004"/>
    </source>
</evidence>
<dbReference type="InterPro" id="IPR040086">
    <property type="entry name" value="MJ0683-like"/>
</dbReference>
<dbReference type="PANTHER" id="PTHR43432">
    <property type="entry name" value="SLR0285 PROTEIN"/>
    <property type="match status" value="1"/>
</dbReference>
<dbReference type="CDD" id="cd01335">
    <property type="entry name" value="Radical_SAM"/>
    <property type="match status" value="1"/>
</dbReference>
<feature type="domain" description="Radical SAM core" evidence="4">
    <location>
        <begin position="55"/>
        <end position="302"/>
    </location>
</feature>
<dbReference type="GO" id="GO:0046872">
    <property type="term" value="F:metal ion binding"/>
    <property type="evidence" value="ECO:0007669"/>
    <property type="project" value="UniProtKB-KW"/>
</dbReference>
<protein>
    <submittedName>
        <fullName evidence="5">DNA repair photolyase</fullName>
    </submittedName>
</protein>
<proteinExistence type="predicted"/>
<evidence type="ECO:0000256" key="3">
    <source>
        <dbReference type="ARBA" id="ARBA00023014"/>
    </source>
</evidence>
<evidence type="ECO:0000313" key="6">
    <source>
        <dbReference type="Proteomes" id="UP000010729"/>
    </source>
</evidence>